<evidence type="ECO:0000256" key="1">
    <source>
        <dbReference type="ARBA" id="ARBA00004141"/>
    </source>
</evidence>
<keyword evidence="5" id="KW-0863">Zinc-finger</keyword>
<keyword evidence="8" id="KW-1133">Transmembrane helix</keyword>
<dbReference type="SUPFAM" id="SSF57850">
    <property type="entry name" value="RING/U-box"/>
    <property type="match status" value="1"/>
</dbReference>
<accession>A0A915E1P1</accession>
<dbReference type="PROSITE" id="PS51292">
    <property type="entry name" value="ZF_RING_CH"/>
    <property type="match status" value="1"/>
</dbReference>
<dbReference type="InterPro" id="IPR011016">
    <property type="entry name" value="Znf_RING-CH"/>
</dbReference>
<sequence>MLVQRNAAFVHQECLEYWIKQSRHRKCDTCKSKYELECKGLKPMSDWKAPRPMSDNWEDLTDFYCAGLWAVLWMNVSFYLDQGGIASFNDTFAAGTPVSSSSPALGSLSLSTRYTIWMCLGKCIVNGRWKLSIEWKSCVRAVR</sequence>
<dbReference type="Pfam" id="PF12906">
    <property type="entry name" value="RINGv"/>
    <property type="match status" value="1"/>
</dbReference>
<evidence type="ECO:0000313" key="12">
    <source>
        <dbReference type="WBParaSite" id="jg24943"/>
    </source>
</evidence>
<evidence type="ECO:0000259" key="10">
    <source>
        <dbReference type="PROSITE" id="PS51292"/>
    </source>
</evidence>
<keyword evidence="7" id="KW-0862">Zinc</keyword>
<keyword evidence="2" id="KW-0808">Transferase</keyword>
<evidence type="ECO:0000256" key="2">
    <source>
        <dbReference type="ARBA" id="ARBA00022679"/>
    </source>
</evidence>
<dbReference type="Proteomes" id="UP000887574">
    <property type="component" value="Unplaced"/>
</dbReference>
<dbReference type="PANTHER" id="PTHR46065:SF3">
    <property type="entry name" value="FI20425P1"/>
    <property type="match status" value="1"/>
</dbReference>
<evidence type="ECO:0000256" key="4">
    <source>
        <dbReference type="ARBA" id="ARBA00022723"/>
    </source>
</evidence>
<keyword evidence="9" id="KW-0472">Membrane</keyword>
<reference evidence="12" key="1">
    <citation type="submission" date="2022-11" db="UniProtKB">
        <authorList>
            <consortium name="WormBaseParasite"/>
        </authorList>
    </citation>
    <scope>IDENTIFICATION</scope>
</reference>
<evidence type="ECO:0000256" key="7">
    <source>
        <dbReference type="ARBA" id="ARBA00022833"/>
    </source>
</evidence>
<comment type="subcellular location">
    <subcellularLocation>
        <location evidence="1">Membrane</location>
        <topology evidence="1">Multi-pass membrane protein</topology>
    </subcellularLocation>
</comment>
<proteinExistence type="predicted"/>
<evidence type="ECO:0000256" key="6">
    <source>
        <dbReference type="ARBA" id="ARBA00022786"/>
    </source>
</evidence>
<dbReference type="AlphaFoldDB" id="A0A915E1P1"/>
<dbReference type="GO" id="GO:0008270">
    <property type="term" value="F:zinc ion binding"/>
    <property type="evidence" value="ECO:0007669"/>
    <property type="project" value="UniProtKB-KW"/>
</dbReference>
<dbReference type="InterPro" id="IPR013083">
    <property type="entry name" value="Znf_RING/FYVE/PHD"/>
</dbReference>
<name>A0A915E1P1_9BILA</name>
<keyword evidence="3" id="KW-0812">Transmembrane</keyword>
<evidence type="ECO:0000256" key="3">
    <source>
        <dbReference type="ARBA" id="ARBA00022692"/>
    </source>
</evidence>
<organism evidence="11 12">
    <name type="scientific">Ditylenchus dipsaci</name>
    <dbReference type="NCBI Taxonomy" id="166011"/>
    <lineage>
        <taxon>Eukaryota</taxon>
        <taxon>Metazoa</taxon>
        <taxon>Ecdysozoa</taxon>
        <taxon>Nematoda</taxon>
        <taxon>Chromadorea</taxon>
        <taxon>Rhabditida</taxon>
        <taxon>Tylenchina</taxon>
        <taxon>Tylenchomorpha</taxon>
        <taxon>Sphaerularioidea</taxon>
        <taxon>Anguinidae</taxon>
        <taxon>Anguininae</taxon>
        <taxon>Ditylenchus</taxon>
    </lineage>
</organism>
<keyword evidence="11" id="KW-1185">Reference proteome</keyword>
<dbReference type="GO" id="GO:0016020">
    <property type="term" value="C:membrane"/>
    <property type="evidence" value="ECO:0007669"/>
    <property type="project" value="UniProtKB-SubCell"/>
</dbReference>
<keyword evidence="4" id="KW-0479">Metal-binding</keyword>
<dbReference type="WBParaSite" id="jg24943">
    <property type="protein sequence ID" value="jg24943"/>
    <property type="gene ID" value="jg24943"/>
</dbReference>
<dbReference type="PANTHER" id="PTHR46065">
    <property type="entry name" value="E3 UBIQUITIN-PROTEIN LIGASE MARCH 2/3 FAMILY MEMBER"/>
    <property type="match status" value="1"/>
</dbReference>
<evidence type="ECO:0000256" key="8">
    <source>
        <dbReference type="ARBA" id="ARBA00022989"/>
    </source>
</evidence>
<evidence type="ECO:0000256" key="5">
    <source>
        <dbReference type="ARBA" id="ARBA00022771"/>
    </source>
</evidence>
<feature type="domain" description="RING-CH-type" evidence="10">
    <location>
        <begin position="1"/>
        <end position="37"/>
    </location>
</feature>
<keyword evidence="6" id="KW-0833">Ubl conjugation pathway</keyword>
<dbReference type="GO" id="GO:0016740">
    <property type="term" value="F:transferase activity"/>
    <property type="evidence" value="ECO:0007669"/>
    <property type="project" value="UniProtKB-KW"/>
</dbReference>
<protein>
    <submittedName>
        <fullName evidence="12">RING-CH-type domain-containing protein</fullName>
    </submittedName>
</protein>
<evidence type="ECO:0000256" key="9">
    <source>
        <dbReference type="ARBA" id="ARBA00023136"/>
    </source>
</evidence>
<evidence type="ECO:0000313" key="11">
    <source>
        <dbReference type="Proteomes" id="UP000887574"/>
    </source>
</evidence>
<dbReference type="Gene3D" id="3.30.40.10">
    <property type="entry name" value="Zinc/RING finger domain, C3HC4 (zinc finger)"/>
    <property type="match status" value="1"/>
</dbReference>